<evidence type="ECO:0000313" key="1">
    <source>
        <dbReference type="EMBL" id="CUU24290.1"/>
    </source>
</evidence>
<dbReference type="KEGG" id="ege:EM595_2056"/>
<accession>A0A0U5GN79</accession>
<sequence length="36" mass="3755">MTTATALVHSPIAVFGLCTVPFGRLSDASKDDSNMT</sequence>
<proteinExistence type="predicted"/>
<reference evidence="2" key="1">
    <citation type="submission" date="2015-11" db="EMBL/GenBank/DDBJ databases">
        <authorList>
            <person name="Blom J."/>
        </authorList>
    </citation>
    <scope>NUCLEOTIDE SEQUENCE [LARGE SCALE GENOMIC DNA]</scope>
</reference>
<gene>
    <name evidence="1" type="ORF">EM595_2056</name>
</gene>
<organism evidence="1 2">
    <name type="scientific">Duffyella gerundensis</name>
    <dbReference type="NCBI Taxonomy" id="1619313"/>
    <lineage>
        <taxon>Bacteria</taxon>
        <taxon>Pseudomonadati</taxon>
        <taxon>Pseudomonadota</taxon>
        <taxon>Gammaproteobacteria</taxon>
        <taxon>Enterobacterales</taxon>
        <taxon>Erwiniaceae</taxon>
        <taxon>Duffyella</taxon>
    </lineage>
</organism>
<protein>
    <submittedName>
        <fullName evidence="1">Putative membrane protein</fullName>
    </submittedName>
</protein>
<dbReference type="Proteomes" id="UP000059419">
    <property type="component" value="Chromosome 1"/>
</dbReference>
<dbReference type="AlphaFoldDB" id="A0A0U5GN79"/>
<dbReference type="EMBL" id="LN907827">
    <property type="protein sequence ID" value="CUU24290.1"/>
    <property type="molecule type" value="Genomic_DNA"/>
</dbReference>
<name>A0A0U5GN79_9GAMM</name>
<dbReference type="PATRIC" id="fig|1619313.3.peg.2128"/>
<evidence type="ECO:0000313" key="2">
    <source>
        <dbReference type="Proteomes" id="UP000059419"/>
    </source>
</evidence>
<keyword evidence="2" id="KW-1185">Reference proteome</keyword>